<dbReference type="AlphaFoldDB" id="A0A8G2CC95"/>
<dbReference type="Pfam" id="PF04606">
    <property type="entry name" value="Ogr_Delta"/>
    <property type="match status" value="1"/>
</dbReference>
<dbReference type="InterPro" id="IPR007684">
    <property type="entry name" value="Znf_Ogr/Delta"/>
</dbReference>
<proteinExistence type="predicted"/>
<evidence type="ECO:0000259" key="1">
    <source>
        <dbReference type="Pfam" id="PF04606"/>
    </source>
</evidence>
<organism evidence="2 3">
    <name type="scientific">Halodesulfovibrio aestuarii</name>
    <dbReference type="NCBI Taxonomy" id="126333"/>
    <lineage>
        <taxon>Bacteria</taxon>
        <taxon>Pseudomonadati</taxon>
        <taxon>Thermodesulfobacteriota</taxon>
        <taxon>Desulfovibrionia</taxon>
        <taxon>Desulfovibrionales</taxon>
        <taxon>Desulfovibrionaceae</taxon>
        <taxon>Halodesulfovibrio</taxon>
    </lineage>
</organism>
<name>A0A8G2CC95_9BACT</name>
<dbReference type="RefSeq" id="WP_019999177.1">
    <property type="nucleotide sequence ID" value="NZ_CP192219.1"/>
</dbReference>
<evidence type="ECO:0000313" key="3">
    <source>
        <dbReference type="Proteomes" id="UP000184001"/>
    </source>
</evidence>
<sequence length="75" mass="8142">MNSKAIVTIIAQAKSGVDYGTHGAICPCCGRRARVHTTKKSEGGIRIRYHKCKNPDCLLRQIGVDIKSVQCDEAA</sequence>
<evidence type="ECO:0000313" key="2">
    <source>
        <dbReference type="EMBL" id="SHJ74981.1"/>
    </source>
</evidence>
<reference evidence="2 3" key="1">
    <citation type="submission" date="2016-11" db="EMBL/GenBank/DDBJ databases">
        <authorList>
            <person name="Varghese N."/>
            <person name="Submissions S."/>
        </authorList>
    </citation>
    <scope>NUCLEOTIDE SEQUENCE [LARGE SCALE GENOMIC DNA]</scope>
    <source>
        <strain evidence="2 3">DSM 17919</strain>
    </source>
</reference>
<protein>
    <submittedName>
        <fullName evidence="2">Ogr/Delta-like zinc finger</fullName>
    </submittedName>
</protein>
<comment type="caution">
    <text evidence="2">The sequence shown here is derived from an EMBL/GenBank/DDBJ whole genome shotgun (WGS) entry which is preliminary data.</text>
</comment>
<accession>A0A8G2CC95</accession>
<feature type="domain" description="Zinc finger Ogr/Delta-type" evidence="1">
    <location>
        <begin position="26"/>
        <end position="57"/>
    </location>
</feature>
<gene>
    <name evidence="2" type="ORF">SAMN05660830_03140</name>
</gene>
<dbReference type="EMBL" id="FQZR01000014">
    <property type="protein sequence ID" value="SHJ74981.1"/>
    <property type="molecule type" value="Genomic_DNA"/>
</dbReference>
<dbReference type="Proteomes" id="UP000184001">
    <property type="component" value="Unassembled WGS sequence"/>
</dbReference>